<name>A0ABQ7GJ88_DUNSA</name>
<evidence type="ECO:0000313" key="6">
    <source>
        <dbReference type="EMBL" id="KAF5834678.1"/>
    </source>
</evidence>
<gene>
    <name evidence="6" type="ORF">DUNSADRAFT_8560</name>
</gene>
<dbReference type="SUPFAM" id="SSF54373">
    <property type="entry name" value="FAD-linked reductases, C-terminal domain"/>
    <property type="match status" value="1"/>
</dbReference>
<dbReference type="InterPro" id="IPR036188">
    <property type="entry name" value="FAD/NAD-bd_sf"/>
</dbReference>
<evidence type="ECO:0000256" key="1">
    <source>
        <dbReference type="ARBA" id="ARBA00001974"/>
    </source>
</evidence>
<evidence type="ECO:0000313" key="7">
    <source>
        <dbReference type="Proteomes" id="UP000815325"/>
    </source>
</evidence>
<comment type="caution">
    <text evidence="6">The sequence shown here is derived from an EMBL/GenBank/DDBJ whole genome shotgun (WGS) entry which is preliminary data.</text>
</comment>
<comment type="similarity">
    <text evidence="2">Belongs to the GMC oxidoreductase family.</text>
</comment>
<dbReference type="PROSITE" id="PS00624">
    <property type="entry name" value="GMC_OXRED_2"/>
    <property type="match status" value="1"/>
</dbReference>
<dbReference type="Gene3D" id="3.50.50.60">
    <property type="entry name" value="FAD/NAD(P)-binding domain"/>
    <property type="match status" value="1"/>
</dbReference>
<dbReference type="InterPro" id="IPR000172">
    <property type="entry name" value="GMC_OxRdtase_N"/>
</dbReference>
<keyword evidence="7" id="KW-1185">Reference proteome</keyword>
<keyword evidence="4" id="KW-0274">FAD</keyword>
<evidence type="ECO:0000256" key="3">
    <source>
        <dbReference type="ARBA" id="ARBA00022630"/>
    </source>
</evidence>
<dbReference type="InterPro" id="IPR012132">
    <property type="entry name" value="GMC_OxRdtase"/>
</dbReference>
<sequence>MMLQGKVSLRVGQHGLRLGSRSGISKVAVRPLPVLRATGEKYDAIIVGGGTAGCVLADRLSADENKRVLVLEAGPKGDTWETWVPAGITRLFNHPVLDWGLKTVSQKQLTEREVYLARGKALGGSSCTNATLYHRGTAADYDSWGLEGWKSDELLKWFNQAENFEDGPVSPYHGVGGAMHVERPRYDTPMHENFFKSCANAGLPANPDFNDWSRPQAGYGEFLVSQKKGQRADANRMYLKPAMGRPNLEVVTEARTTKIMFDRAAGVLPKAVGVQFSQGGANESAQLAEGGEVLMCSGAVHSPHLLQLSGIGPAAQLQQLGIEVVSDLPGVGQNLQDHPATLVGCLTAEEFDDLAVTSQIYNKKSEVKKRRVLQYLLTKTGPLATTGCDHGAFLSTTGSGDPDLQMRFVPAFSLDPDGVQAYIKFAELKRLGQSWPCGVTIQLLAVRPKSRGSVGLRSTDPFANPAIDLNYYSDPEGADIRTLREGIRLARNIFRQQPLASYIKEEKWPGPQVQEDADLDAFIRSSTCSGNALVGTCRMGLPEDPNAVVSATDLSVRGVSGVRVVDSSVIPRIPGGQTGAATVMVAERAAAMLTSKQPMVRGSPGSIGDKQLVASA</sequence>
<evidence type="ECO:0000256" key="4">
    <source>
        <dbReference type="ARBA" id="ARBA00022827"/>
    </source>
</evidence>
<dbReference type="Gene3D" id="3.30.560.10">
    <property type="entry name" value="Glucose Oxidase, domain 3"/>
    <property type="match status" value="1"/>
</dbReference>
<dbReference type="SUPFAM" id="SSF51905">
    <property type="entry name" value="FAD/NAD(P)-binding domain"/>
    <property type="match status" value="1"/>
</dbReference>
<proteinExistence type="inferred from homology"/>
<keyword evidence="3" id="KW-0285">Flavoprotein</keyword>
<evidence type="ECO:0000256" key="2">
    <source>
        <dbReference type="ARBA" id="ARBA00010790"/>
    </source>
</evidence>
<dbReference type="Pfam" id="PF00732">
    <property type="entry name" value="GMC_oxred_N"/>
    <property type="match status" value="1"/>
</dbReference>
<dbReference type="Proteomes" id="UP000815325">
    <property type="component" value="Unassembled WGS sequence"/>
</dbReference>
<feature type="domain" description="Glucose-methanol-choline oxidoreductase N-terminal" evidence="5">
    <location>
        <begin position="298"/>
        <end position="312"/>
    </location>
</feature>
<dbReference type="PIRSF" id="PIRSF000137">
    <property type="entry name" value="Alcohol_oxidase"/>
    <property type="match status" value="1"/>
</dbReference>
<dbReference type="InterPro" id="IPR007867">
    <property type="entry name" value="GMC_OxRtase_C"/>
</dbReference>
<dbReference type="PANTHER" id="PTHR11552:SF147">
    <property type="entry name" value="CHOLINE DEHYDROGENASE, MITOCHONDRIAL"/>
    <property type="match status" value="1"/>
</dbReference>
<reference evidence="6" key="1">
    <citation type="submission" date="2017-08" db="EMBL/GenBank/DDBJ databases">
        <authorList>
            <person name="Polle J.E."/>
            <person name="Barry K."/>
            <person name="Cushman J."/>
            <person name="Schmutz J."/>
            <person name="Tran D."/>
            <person name="Hathwaick L.T."/>
            <person name="Yim W.C."/>
            <person name="Jenkins J."/>
            <person name="Mckie-Krisberg Z.M."/>
            <person name="Prochnik S."/>
            <person name="Lindquist E."/>
            <person name="Dockter R.B."/>
            <person name="Adam C."/>
            <person name="Molina H."/>
            <person name="Bunkerborg J."/>
            <person name="Jin E."/>
            <person name="Buchheim M."/>
            <person name="Magnuson J."/>
        </authorList>
    </citation>
    <scope>NUCLEOTIDE SEQUENCE</scope>
    <source>
        <strain evidence="6">CCAP 19/18</strain>
    </source>
</reference>
<organism evidence="6 7">
    <name type="scientific">Dunaliella salina</name>
    <name type="common">Green alga</name>
    <name type="synonym">Protococcus salinus</name>
    <dbReference type="NCBI Taxonomy" id="3046"/>
    <lineage>
        <taxon>Eukaryota</taxon>
        <taxon>Viridiplantae</taxon>
        <taxon>Chlorophyta</taxon>
        <taxon>core chlorophytes</taxon>
        <taxon>Chlorophyceae</taxon>
        <taxon>CS clade</taxon>
        <taxon>Chlamydomonadales</taxon>
        <taxon>Dunaliellaceae</taxon>
        <taxon>Dunaliella</taxon>
    </lineage>
</organism>
<comment type="cofactor">
    <cofactor evidence="1">
        <name>FAD</name>
        <dbReference type="ChEBI" id="CHEBI:57692"/>
    </cofactor>
</comment>
<accession>A0ABQ7GJ88</accession>
<dbReference type="PANTHER" id="PTHR11552">
    <property type="entry name" value="GLUCOSE-METHANOL-CHOLINE GMC OXIDOREDUCTASE"/>
    <property type="match status" value="1"/>
</dbReference>
<protein>
    <submittedName>
        <fullName evidence="6">GMC oxidoreductase-domain-containing protein</fullName>
    </submittedName>
</protein>
<evidence type="ECO:0000259" key="5">
    <source>
        <dbReference type="PROSITE" id="PS00624"/>
    </source>
</evidence>
<dbReference type="Pfam" id="PF05199">
    <property type="entry name" value="GMC_oxred_C"/>
    <property type="match status" value="1"/>
</dbReference>
<dbReference type="EMBL" id="MU069743">
    <property type="protein sequence ID" value="KAF5834678.1"/>
    <property type="molecule type" value="Genomic_DNA"/>
</dbReference>